<sequence length="114" mass="12300">MTCRPGFSTFAGRVALARQSVLSGASADAFDACFKMFDGEMVAAALMRAAEKDAALADAMPKYFDMELLQEIHARHASTDLEAAAAAIRRKEAAQSRARAKRWELEGDGQAALF</sequence>
<dbReference type="OrthoDB" id="9912196at2"/>
<comment type="caution">
    <text evidence="1">The sequence shown here is derived from an EMBL/GenBank/DDBJ whole genome shotgun (WGS) entry which is preliminary data.</text>
</comment>
<accession>A0A4R1HH47</accession>
<dbReference type="RefSeq" id="WP_131837149.1">
    <property type="nucleotide sequence ID" value="NZ_SMFY01000005.1"/>
</dbReference>
<reference evidence="1 2" key="1">
    <citation type="submission" date="2019-03" db="EMBL/GenBank/DDBJ databases">
        <title>Genomic Encyclopedia of Type Strains, Phase IV (KMG-IV): sequencing the most valuable type-strain genomes for metagenomic binning, comparative biology and taxonomic classification.</title>
        <authorList>
            <person name="Goeker M."/>
        </authorList>
    </citation>
    <scope>NUCLEOTIDE SEQUENCE [LARGE SCALE GENOMIC DNA]</scope>
    <source>
        <strain evidence="1 2">DSM 101</strain>
    </source>
</reference>
<organism evidence="1 2">
    <name type="scientific">Ancylobacter aquaticus</name>
    <dbReference type="NCBI Taxonomy" id="100"/>
    <lineage>
        <taxon>Bacteria</taxon>
        <taxon>Pseudomonadati</taxon>
        <taxon>Pseudomonadota</taxon>
        <taxon>Alphaproteobacteria</taxon>
        <taxon>Hyphomicrobiales</taxon>
        <taxon>Xanthobacteraceae</taxon>
        <taxon>Ancylobacter</taxon>
    </lineage>
</organism>
<proteinExistence type="predicted"/>
<dbReference type="AlphaFoldDB" id="A0A4R1HH47"/>
<evidence type="ECO:0000313" key="2">
    <source>
        <dbReference type="Proteomes" id="UP000295030"/>
    </source>
</evidence>
<dbReference type="EMBL" id="SMFY01000005">
    <property type="protein sequence ID" value="TCK19630.1"/>
    <property type="molecule type" value="Genomic_DNA"/>
</dbReference>
<keyword evidence="2" id="KW-1185">Reference proteome</keyword>
<gene>
    <name evidence="1" type="ORF">EV667_4068</name>
</gene>
<protein>
    <submittedName>
        <fullName evidence="1">Uncharacterized protein</fullName>
    </submittedName>
</protein>
<dbReference type="Proteomes" id="UP000295030">
    <property type="component" value="Unassembled WGS sequence"/>
</dbReference>
<name>A0A4R1HH47_ANCAQ</name>
<evidence type="ECO:0000313" key="1">
    <source>
        <dbReference type="EMBL" id="TCK19630.1"/>
    </source>
</evidence>